<evidence type="ECO:0000313" key="6">
    <source>
        <dbReference type="Proteomes" id="UP000823877"/>
    </source>
</evidence>
<dbReference type="SUPFAM" id="SSF110296">
    <property type="entry name" value="Oligoxyloglucan reducing end-specific cellobiohydrolase"/>
    <property type="match status" value="1"/>
</dbReference>
<dbReference type="CDD" id="cd00093">
    <property type="entry name" value="HTH_XRE"/>
    <property type="match status" value="1"/>
</dbReference>
<dbReference type="InterPro" id="IPR001387">
    <property type="entry name" value="Cro/C1-type_HTH"/>
</dbReference>
<dbReference type="Gene3D" id="2.120.10.10">
    <property type="match status" value="1"/>
</dbReference>
<organism evidence="5 6">
    <name type="scientific">Candidatus Eubacterium faecale</name>
    <dbReference type="NCBI Taxonomy" id="2838568"/>
    <lineage>
        <taxon>Bacteria</taxon>
        <taxon>Bacillati</taxon>
        <taxon>Bacillota</taxon>
        <taxon>Clostridia</taxon>
        <taxon>Eubacteriales</taxon>
        <taxon>Eubacteriaceae</taxon>
        <taxon>Eubacterium</taxon>
    </lineage>
</organism>
<dbReference type="Proteomes" id="UP000823877">
    <property type="component" value="Unassembled WGS sequence"/>
</dbReference>
<dbReference type="SUPFAM" id="SSF47413">
    <property type="entry name" value="lambda repressor-like DNA-binding domains"/>
    <property type="match status" value="1"/>
</dbReference>
<dbReference type="CDD" id="cd15482">
    <property type="entry name" value="Sialidase_non-viral"/>
    <property type="match status" value="1"/>
</dbReference>
<dbReference type="EMBL" id="DWXN01000012">
    <property type="protein sequence ID" value="HJB75444.1"/>
    <property type="molecule type" value="Genomic_DNA"/>
</dbReference>
<keyword evidence="3" id="KW-0472">Membrane</keyword>
<dbReference type="Pfam" id="PF01381">
    <property type="entry name" value="HTH_3"/>
    <property type="match status" value="1"/>
</dbReference>
<feature type="region of interest" description="Disordered" evidence="2">
    <location>
        <begin position="68"/>
        <end position="90"/>
    </location>
</feature>
<evidence type="ECO:0000313" key="5">
    <source>
        <dbReference type="EMBL" id="HJB75444.1"/>
    </source>
</evidence>
<comment type="caution">
    <text evidence="5">The sequence shown here is derived from an EMBL/GenBank/DDBJ whole genome shotgun (WGS) entry which is preliminary data.</text>
</comment>
<name>A0A9D2MJY0_9FIRM</name>
<dbReference type="GO" id="GO:0003677">
    <property type="term" value="F:DNA binding"/>
    <property type="evidence" value="ECO:0007669"/>
    <property type="project" value="UniProtKB-KW"/>
</dbReference>
<keyword evidence="3" id="KW-1133">Transmembrane helix</keyword>
<dbReference type="InterPro" id="IPR010982">
    <property type="entry name" value="Lambda_DNA-bd_dom_sf"/>
</dbReference>
<feature type="domain" description="HTH cro/C1-type" evidence="4">
    <location>
        <begin position="10"/>
        <end position="64"/>
    </location>
</feature>
<evidence type="ECO:0000256" key="2">
    <source>
        <dbReference type="SAM" id="MobiDB-lite"/>
    </source>
</evidence>
<feature type="transmembrane region" description="Helical" evidence="3">
    <location>
        <begin position="198"/>
        <end position="221"/>
    </location>
</feature>
<feature type="transmembrane region" description="Helical" evidence="3">
    <location>
        <begin position="173"/>
        <end position="191"/>
    </location>
</feature>
<feature type="transmembrane region" description="Helical" evidence="3">
    <location>
        <begin position="133"/>
        <end position="158"/>
    </location>
</feature>
<keyword evidence="3" id="KW-0812">Transmembrane</keyword>
<dbReference type="Gene3D" id="1.10.260.40">
    <property type="entry name" value="lambda repressor-like DNA-binding domains"/>
    <property type="match status" value="1"/>
</dbReference>
<evidence type="ECO:0000259" key="4">
    <source>
        <dbReference type="PROSITE" id="PS50943"/>
    </source>
</evidence>
<reference evidence="5" key="2">
    <citation type="submission" date="2021-04" db="EMBL/GenBank/DDBJ databases">
        <authorList>
            <person name="Gilroy R."/>
        </authorList>
    </citation>
    <scope>NUCLEOTIDE SEQUENCE</scope>
    <source>
        <strain evidence="5">CHK188-16595</strain>
    </source>
</reference>
<dbReference type="PANTHER" id="PTHR46558:SF4">
    <property type="entry name" value="DNA-BIDING PHAGE PROTEIN"/>
    <property type="match status" value="1"/>
</dbReference>
<gene>
    <name evidence="5" type="ORF">IAA37_07240</name>
</gene>
<dbReference type="SMART" id="SM00530">
    <property type="entry name" value="HTH_XRE"/>
    <property type="match status" value="1"/>
</dbReference>
<dbReference type="PANTHER" id="PTHR46558">
    <property type="entry name" value="TRACRIPTIONAL REGULATORY PROTEIN-RELATED-RELATED"/>
    <property type="match status" value="1"/>
</dbReference>
<proteinExistence type="predicted"/>
<evidence type="ECO:0000256" key="3">
    <source>
        <dbReference type="SAM" id="Phobius"/>
    </source>
</evidence>
<sequence>MDNIKFGKFIKQLRSENHMTQKQLAEKLFITDKAVSKWERGLSMPDISLLESIAQIFGVTVSELLQGERETGSESGDEPDTYSDKPSADPYTHTYPGEIQGAYHVDSVYRQHLSDLAQKEQEMSVRNQKLSKCLTILSFASIAVAAVLLLLQIVYYYLHITKGIEYPFAYEDTIVNELFVLCTAFGLGYRLRKNKQWIVFFIGFFIMLTVFNVVTVFTAGFESVKVDLSPGYSNCAIVKREDKTGKIVMYRPAYGIFCQEHEVITESSTRLQNTQWINQDVCLVTYAEDFGTVNGYAATYGDRSESGISYYSVTNAVTGTWGSAGSNSESVRFVSDLNGIKITYNGNDYTYFGSNIKQYGTTALILRGTHSDEFILALNEDCVVDSVSGIIENGGTVSLCKIGEDASPVTMFCETAKSDHLEQFNVVSLDAGEYEVYNGILYYSVDGETTLNAPAEINGDKLCENGVLIGADLTYFTVREEKGARIYFKSKDSDNWQNMFVQLQGYFEIGSMGFLDMNHIYMLAFSDFAMTDAFGSIKYTSNGGKTWSDRFYGIGENDYIHFKIDSQCLYTDENTAFLTMPSGTGEKSDLYMSIDGGRTFSLLTFSTAGAYDFYTIPKYEHGQLTVVNTMGSDADNTSLSKTFVSTDNGRTWAEK</sequence>
<reference evidence="5" key="1">
    <citation type="journal article" date="2021" name="PeerJ">
        <title>Extensive microbial diversity within the chicken gut microbiome revealed by metagenomics and culture.</title>
        <authorList>
            <person name="Gilroy R."/>
            <person name="Ravi A."/>
            <person name="Getino M."/>
            <person name="Pursley I."/>
            <person name="Horton D.L."/>
            <person name="Alikhan N.F."/>
            <person name="Baker D."/>
            <person name="Gharbi K."/>
            <person name="Hall N."/>
            <person name="Watson M."/>
            <person name="Adriaenssens E.M."/>
            <person name="Foster-Nyarko E."/>
            <person name="Jarju S."/>
            <person name="Secka A."/>
            <person name="Antonio M."/>
            <person name="Oren A."/>
            <person name="Chaudhuri R.R."/>
            <person name="La Ragione R."/>
            <person name="Hildebrand F."/>
            <person name="Pallen M.J."/>
        </authorList>
    </citation>
    <scope>NUCLEOTIDE SEQUENCE</scope>
    <source>
        <strain evidence="5">CHK188-16595</strain>
    </source>
</reference>
<dbReference type="PROSITE" id="PS50943">
    <property type="entry name" value="HTH_CROC1"/>
    <property type="match status" value="1"/>
</dbReference>
<dbReference type="AlphaFoldDB" id="A0A9D2MJY0"/>
<accession>A0A9D2MJY0</accession>
<protein>
    <submittedName>
        <fullName evidence="5">Helix-turn-helix domain-containing protein</fullName>
    </submittedName>
</protein>
<evidence type="ECO:0000256" key="1">
    <source>
        <dbReference type="ARBA" id="ARBA00023125"/>
    </source>
</evidence>
<keyword evidence="1" id="KW-0238">DNA-binding</keyword>